<comment type="similarity">
    <text evidence="2">Belongs to the RbfA family.</text>
</comment>
<dbReference type="Pfam" id="PF02033">
    <property type="entry name" value="RBFA"/>
    <property type="match status" value="1"/>
</dbReference>
<evidence type="ECO:0000256" key="1">
    <source>
        <dbReference type="ARBA" id="ARBA00022517"/>
    </source>
</evidence>
<evidence type="ECO:0000313" key="4">
    <source>
        <dbReference type="Proteomes" id="UP001519342"/>
    </source>
</evidence>
<dbReference type="InterPro" id="IPR020053">
    <property type="entry name" value="Ribosome-bd_factorA_CS"/>
</dbReference>
<proteinExistence type="inferred from homology"/>
<dbReference type="NCBIfam" id="TIGR00082">
    <property type="entry name" value="rbfA"/>
    <property type="match status" value="1"/>
</dbReference>
<dbReference type="InterPro" id="IPR000238">
    <property type="entry name" value="RbfA"/>
</dbReference>
<name>A0ABS4GC78_9FIRM</name>
<evidence type="ECO:0000313" key="3">
    <source>
        <dbReference type="EMBL" id="MBP1925294.1"/>
    </source>
</evidence>
<dbReference type="PANTHER" id="PTHR33515">
    <property type="entry name" value="RIBOSOME-BINDING FACTOR A, CHLOROPLASTIC-RELATED"/>
    <property type="match status" value="1"/>
</dbReference>
<dbReference type="Gene3D" id="3.30.300.20">
    <property type="match status" value="1"/>
</dbReference>
<keyword evidence="4" id="KW-1185">Reference proteome</keyword>
<dbReference type="InterPro" id="IPR023799">
    <property type="entry name" value="RbfA_dom_sf"/>
</dbReference>
<dbReference type="RefSeq" id="WP_209511049.1">
    <property type="nucleotide sequence ID" value="NZ_JAGGKS010000003.1"/>
</dbReference>
<dbReference type="HAMAP" id="MF_00003">
    <property type="entry name" value="RbfA"/>
    <property type="match status" value="1"/>
</dbReference>
<dbReference type="PANTHER" id="PTHR33515:SF1">
    <property type="entry name" value="RIBOSOME-BINDING FACTOR A, CHLOROPLASTIC-RELATED"/>
    <property type="match status" value="1"/>
</dbReference>
<dbReference type="EMBL" id="JAGGKS010000003">
    <property type="protein sequence ID" value="MBP1925294.1"/>
    <property type="molecule type" value="Genomic_DNA"/>
</dbReference>
<comment type="caution">
    <text evidence="3">The sequence shown here is derived from an EMBL/GenBank/DDBJ whole genome shotgun (WGS) entry which is preliminary data.</text>
</comment>
<comment type="subcellular location">
    <subcellularLocation>
        <location evidence="2">Cytoplasm</location>
    </subcellularLocation>
</comment>
<dbReference type="Proteomes" id="UP001519342">
    <property type="component" value="Unassembled WGS sequence"/>
</dbReference>
<dbReference type="SUPFAM" id="SSF89919">
    <property type="entry name" value="Ribosome-binding factor A, RbfA"/>
    <property type="match status" value="1"/>
</dbReference>
<dbReference type="InterPro" id="IPR015946">
    <property type="entry name" value="KH_dom-like_a/b"/>
</dbReference>
<accession>A0ABS4GC78</accession>
<gene>
    <name evidence="2" type="primary">rbfA</name>
    <name evidence="3" type="ORF">J2Z76_001153</name>
</gene>
<dbReference type="PROSITE" id="PS01319">
    <property type="entry name" value="RBFA"/>
    <property type="match status" value="1"/>
</dbReference>
<protein>
    <recommendedName>
        <fullName evidence="2">Ribosome-binding factor A</fullName>
    </recommendedName>
</protein>
<keyword evidence="1 2" id="KW-0690">Ribosome biogenesis</keyword>
<reference evidence="3 4" key="1">
    <citation type="submission" date="2021-03" db="EMBL/GenBank/DDBJ databases">
        <title>Genomic Encyclopedia of Type Strains, Phase IV (KMG-IV): sequencing the most valuable type-strain genomes for metagenomic binning, comparative biology and taxonomic classification.</title>
        <authorList>
            <person name="Goeker M."/>
        </authorList>
    </citation>
    <scope>NUCLEOTIDE SEQUENCE [LARGE SCALE GENOMIC DNA]</scope>
    <source>
        <strain evidence="3 4">DSM 24004</strain>
    </source>
</reference>
<sequence>MSKNRNNRLSGEMKRVIADIIRKEVKDPRISDLMSVTDVNVTEDLKFAKVYISVYGDSEPTLEALQSAKGFIRREVGRNIKMRITPELIFVKDDSIEKGIYMSSLIDKVINKEAGKRDDNETESE</sequence>
<keyword evidence="2" id="KW-0963">Cytoplasm</keyword>
<comment type="function">
    <text evidence="2">One of several proteins that assist in the late maturation steps of the functional core of the 30S ribosomal subunit. Associates with free 30S ribosomal subunits (but not with 30S subunits that are part of 70S ribosomes or polysomes). Required for efficient processing of 16S rRNA. May interact with the 5'-terminal helix region of 16S rRNA.</text>
</comment>
<organism evidence="3 4">
    <name type="scientific">Sedimentibacter acidaminivorans</name>
    <dbReference type="NCBI Taxonomy" id="913099"/>
    <lineage>
        <taxon>Bacteria</taxon>
        <taxon>Bacillati</taxon>
        <taxon>Bacillota</taxon>
        <taxon>Tissierellia</taxon>
        <taxon>Sedimentibacter</taxon>
    </lineage>
</organism>
<evidence type="ECO:0000256" key="2">
    <source>
        <dbReference type="HAMAP-Rule" id="MF_00003"/>
    </source>
</evidence>
<comment type="subunit">
    <text evidence="2">Monomer. Binds 30S ribosomal subunits, but not 50S ribosomal subunits or 70S ribosomes.</text>
</comment>